<dbReference type="AlphaFoldDB" id="D9PZN5"/>
<dbReference type="eggNOG" id="arCOG11224">
    <property type="taxonomic scope" value="Archaea"/>
</dbReference>
<dbReference type="EMBL" id="CP001742">
    <property type="protein sequence ID" value="ADL18523.1"/>
    <property type="molecule type" value="Genomic_DNA"/>
</dbReference>
<name>D9PZN5_ACIS3</name>
<accession>D9PZN5</accession>
<protein>
    <submittedName>
        <fullName evidence="1">Uncharacterized protein</fullName>
    </submittedName>
</protein>
<organism evidence="1 2">
    <name type="scientific">Acidilobus saccharovorans (strain DSM 16705 / JCM 18335 / VKM B-2471 / 345-15)</name>
    <dbReference type="NCBI Taxonomy" id="666510"/>
    <lineage>
        <taxon>Archaea</taxon>
        <taxon>Thermoproteota</taxon>
        <taxon>Thermoprotei</taxon>
        <taxon>Acidilobales</taxon>
        <taxon>Acidilobaceae</taxon>
        <taxon>Acidilobus</taxon>
    </lineage>
</organism>
<proteinExistence type="predicted"/>
<dbReference type="Proteomes" id="UP000000346">
    <property type="component" value="Chromosome"/>
</dbReference>
<dbReference type="RefSeq" id="WP_013266035.1">
    <property type="nucleotide sequence ID" value="NC_014374.1"/>
</dbReference>
<sequence length="106" mass="11421">MVSKEQAVKLIDAALRKVALGMVVNLDSHFYMTHGRSFAESLVEDPVGTYREMLQVVPESMARTMIRIAIRSLGSFSVVDIEKALEALKEGNPGPFQSLIGGGGVG</sequence>
<evidence type="ECO:0000313" key="1">
    <source>
        <dbReference type="EMBL" id="ADL18523.1"/>
    </source>
</evidence>
<dbReference type="GeneID" id="9498328"/>
<dbReference type="HOGENOM" id="CLU_2216905_0_0_2"/>
<dbReference type="OrthoDB" id="377840at2157"/>
<reference evidence="1 2" key="1">
    <citation type="journal article" date="2010" name="Appl. Environ. Microbiol.">
        <title>The genome sequence of the crenarchaeon Acidilobus saccharovorans supports a new order, Acidilobales, and suggests an important ecological role in terrestrial acidic hot springs.</title>
        <authorList>
            <person name="Mardanov A.V."/>
            <person name="Svetlitchnyi V.A."/>
            <person name="Beletsky A.V."/>
            <person name="Prokofeva M.I."/>
            <person name="Bonch-Osmolovskaya E.A."/>
            <person name="Ravin N.V."/>
            <person name="Skryabin K.G."/>
        </authorList>
    </citation>
    <scope>NUCLEOTIDE SEQUENCE [LARGE SCALE GENOMIC DNA]</scope>
    <source>
        <strain evidence="2">DSM 16705 / JCM 18335 / VKM B-2471 / 345-15</strain>
    </source>
</reference>
<dbReference type="KEGG" id="asc:ASAC_0115"/>
<evidence type="ECO:0000313" key="2">
    <source>
        <dbReference type="Proteomes" id="UP000000346"/>
    </source>
</evidence>
<gene>
    <name evidence="1" type="ordered locus">ASAC_0115</name>
</gene>
<dbReference type="InParanoid" id="D9PZN5"/>
<keyword evidence="2" id="KW-1185">Reference proteome</keyword>